<dbReference type="Proteomes" id="UP000295210">
    <property type="component" value="Unassembled WGS sequence"/>
</dbReference>
<dbReference type="SUPFAM" id="SSF56784">
    <property type="entry name" value="HAD-like"/>
    <property type="match status" value="1"/>
</dbReference>
<dbReference type="InterPro" id="IPR039653">
    <property type="entry name" value="Prenyltransferase"/>
</dbReference>
<dbReference type="PANTHER" id="PTHR11048">
    <property type="entry name" value="PRENYLTRANSFERASES"/>
    <property type="match status" value="1"/>
</dbReference>
<sequence>MSQTYLQEVTPVAASRPICVDLDGTLVKSDTLIDSLLLMIRKRPAALAKLPGWLRGGKAAFKDRVTREVALDVAHLPYNRPLLEFLEEQRGNGRKLYLATGADSNLAVRVAAHLGIFEEVLASDGSTNLTSHNKLNRLEARFEGLGFDYVGNARPDLPLLEKAGEAMLANPDRSLRGLVRSRKLRISRTFEDRRPAAKVFLKAVRLHQWAKNVLIFVPLLLAHTLRAGVIFNAILAFFCFSLCASATYIVNDLLDIEADRRHPKKRHRPFASGDLSPQAGAGIIAVFMAVSFFGAQFLAHAFLGWLLLYLVTTLSYSLVLKRVVLVDVILLSGLYTLRMLAGGAATKVVISPWLAAFSLFLFLSLAMVKRFSELQNTRDRGHTPSNGRGYLLVDIEQMRSFGTASAYASVVVFSLYISGKDVAGLYSHAQRMWLITPLMILWISRVWLLASRGELDEDPVIFALTDKMSLLIGAAVLVIALLAL</sequence>
<feature type="transmembrane region" description="Helical" evidence="6">
    <location>
        <begin position="431"/>
        <end position="448"/>
    </location>
</feature>
<keyword evidence="2" id="KW-1003">Cell membrane</keyword>
<reference evidence="7 8" key="1">
    <citation type="submission" date="2019-03" db="EMBL/GenBank/DDBJ databases">
        <title>Genomic Encyclopedia of Type Strains, Phase IV (KMG-IV): sequencing the most valuable type-strain genomes for metagenomic binning, comparative biology and taxonomic classification.</title>
        <authorList>
            <person name="Goeker M."/>
        </authorList>
    </citation>
    <scope>NUCLEOTIDE SEQUENCE [LARGE SCALE GENOMIC DNA]</scope>
    <source>
        <strain evidence="7 8">DSM 103428</strain>
    </source>
</reference>
<evidence type="ECO:0000256" key="1">
    <source>
        <dbReference type="ARBA" id="ARBA00004141"/>
    </source>
</evidence>
<dbReference type="EMBL" id="SMGK01000006">
    <property type="protein sequence ID" value="TCK70840.1"/>
    <property type="molecule type" value="Genomic_DNA"/>
</dbReference>
<dbReference type="CDD" id="cd13963">
    <property type="entry name" value="PT_UbiA_2"/>
    <property type="match status" value="1"/>
</dbReference>
<feature type="transmembrane region" description="Helical" evidence="6">
    <location>
        <begin position="460"/>
        <end position="483"/>
    </location>
</feature>
<evidence type="ECO:0000313" key="8">
    <source>
        <dbReference type="Proteomes" id="UP000295210"/>
    </source>
</evidence>
<comment type="subcellular location">
    <subcellularLocation>
        <location evidence="1">Membrane</location>
        <topology evidence="1">Multi-pass membrane protein</topology>
    </subcellularLocation>
</comment>
<feature type="transmembrane region" description="Helical" evidence="6">
    <location>
        <begin position="401"/>
        <end position="419"/>
    </location>
</feature>
<dbReference type="InterPro" id="IPR023214">
    <property type="entry name" value="HAD_sf"/>
</dbReference>
<dbReference type="InterPro" id="IPR036412">
    <property type="entry name" value="HAD-like_sf"/>
</dbReference>
<feature type="transmembrane region" description="Helical" evidence="6">
    <location>
        <begin position="229"/>
        <end position="250"/>
    </location>
</feature>
<evidence type="ECO:0000256" key="3">
    <source>
        <dbReference type="ARBA" id="ARBA00022692"/>
    </source>
</evidence>
<keyword evidence="4 6" id="KW-1133">Transmembrane helix</keyword>
<evidence type="ECO:0000256" key="4">
    <source>
        <dbReference type="ARBA" id="ARBA00022989"/>
    </source>
</evidence>
<dbReference type="PANTHER" id="PTHR11048:SF5">
    <property type="entry name" value="DECAPRENYL-PHOSPHATE PHOSPHORIBOSYLTRANSFERASE"/>
    <property type="match status" value="1"/>
</dbReference>
<dbReference type="GO" id="GO:0016765">
    <property type="term" value="F:transferase activity, transferring alkyl or aryl (other than methyl) groups"/>
    <property type="evidence" value="ECO:0007669"/>
    <property type="project" value="InterPro"/>
</dbReference>
<proteinExistence type="predicted"/>
<dbReference type="Gene3D" id="1.10.357.140">
    <property type="entry name" value="UbiA prenyltransferase"/>
    <property type="match status" value="1"/>
</dbReference>
<gene>
    <name evidence="7" type="ORF">C7378_3229</name>
</gene>
<dbReference type="NCBIfam" id="NF006088">
    <property type="entry name" value="PRK08238.1"/>
    <property type="match status" value="1"/>
</dbReference>
<dbReference type="AlphaFoldDB" id="A0A4R1L1M8"/>
<dbReference type="InterPro" id="IPR000537">
    <property type="entry name" value="UbiA_prenyltransferase"/>
</dbReference>
<keyword evidence="3 6" id="KW-0812">Transmembrane</keyword>
<accession>A0A4R1L1M8</accession>
<keyword evidence="8" id="KW-1185">Reference proteome</keyword>
<evidence type="ECO:0000256" key="6">
    <source>
        <dbReference type="SAM" id="Phobius"/>
    </source>
</evidence>
<dbReference type="Pfam" id="PF01040">
    <property type="entry name" value="UbiA"/>
    <property type="match status" value="1"/>
</dbReference>
<keyword evidence="5 6" id="KW-0472">Membrane</keyword>
<evidence type="ECO:0000256" key="5">
    <source>
        <dbReference type="ARBA" id="ARBA00023136"/>
    </source>
</evidence>
<feature type="transmembrane region" description="Helical" evidence="6">
    <location>
        <begin position="350"/>
        <end position="368"/>
    </location>
</feature>
<dbReference type="RefSeq" id="WP_131998917.1">
    <property type="nucleotide sequence ID" value="NZ_SMGK01000006.1"/>
</dbReference>
<protein>
    <submittedName>
        <fullName evidence="7">4-hydroxybenzoate polyprenyltransferase</fullName>
    </submittedName>
</protein>
<name>A0A4R1L1M8_9BACT</name>
<evidence type="ECO:0000313" key="7">
    <source>
        <dbReference type="EMBL" id="TCK70840.1"/>
    </source>
</evidence>
<dbReference type="Pfam" id="PF12710">
    <property type="entry name" value="HAD"/>
    <property type="match status" value="1"/>
</dbReference>
<evidence type="ECO:0000256" key="2">
    <source>
        <dbReference type="ARBA" id="ARBA00022475"/>
    </source>
</evidence>
<comment type="caution">
    <text evidence="7">The sequence shown here is derived from an EMBL/GenBank/DDBJ whole genome shotgun (WGS) entry which is preliminary data.</text>
</comment>
<organism evidence="7 8">
    <name type="scientific">Acidipila rosea</name>
    <dbReference type="NCBI Taxonomy" id="768535"/>
    <lineage>
        <taxon>Bacteria</taxon>
        <taxon>Pseudomonadati</taxon>
        <taxon>Acidobacteriota</taxon>
        <taxon>Terriglobia</taxon>
        <taxon>Terriglobales</taxon>
        <taxon>Acidobacteriaceae</taxon>
        <taxon>Acidipila</taxon>
    </lineage>
</organism>
<dbReference type="GO" id="GO:0005886">
    <property type="term" value="C:plasma membrane"/>
    <property type="evidence" value="ECO:0007669"/>
    <property type="project" value="TreeGrafter"/>
</dbReference>
<dbReference type="Gene3D" id="3.40.50.1000">
    <property type="entry name" value="HAD superfamily/HAD-like"/>
    <property type="match status" value="1"/>
</dbReference>
<dbReference type="InterPro" id="IPR044878">
    <property type="entry name" value="UbiA_sf"/>
</dbReference>
<dbReference type="GO" id="GO:0009247">
    <property type="term" value="P:glycolipid biosynthetic process"/>
    <property type="evidence" value="ECO:0007669"/>
    <property type="project" value="TreeGrafter"/>
</dbReference>
<keyword evidence="7" id="KW-0808">Transferase</keyword>
<dbReference type="OrthoDB" id="9803632at2"/>
<feature type="transmembrane region" description="Helical" evidence="6">
    <location>
        <begin position="323"/>
        <end position="344"/>
    </location>
</feature>
<feature type="transmembrane region" description="Helical" evidence="6">
    <location>
        <begin position="283"/>
        <end position="311"/>
    </location>
</feature>